<evidence type="ECO:0000313" key="2">
    <source>
        <dbReference type="Proteomes" id="UP000001235"/>
    </source>
</evidence>
<dbReference type="Proteomes" id="UP000001235">
    <property type="component" value="Chromosome"/>
</dbReference>
<reference evidence="1 2" key="1">
    <citation type="submission" date="2010-08" db="EMBL/GenBank/DDBJ databases">
        <title>Complete sequence of Gallionella capsiferriformans ES-2.</title>
        <authorList>
            <consortium name="US DOE Joint Genome Institute"/>
            <person name="Lucas S."/>
            <person name="Copeland A."/>
            <person name="Lapidus A."/>
            <person name="Cheng J.-F."/>
            <person name="Bruce D."/>
            <person name="Goodwin L."/>
            <person name="Pitluck S."/>
            <person name="Chertkov O."/>
            <person name="Davenport K.W."/>
            <person name="Detter J.C."/>
            <person name="Han C."/>
            <person name="Tapia R."/>
            <person name="Land M."/>
            <person name="Hauser L."/>
            <person name="Chang Y.-J."/>
            <person name="Jeffries C."/>
            <person name="Kyrpides N."/>
            <person name="Ivanova N."/>
            <person name="Mikhailova N."/>
            <person name="Shelobolina E.S."/>
            <person name="Picardal F."/>
            <person name="Roden E."/>
            <person name="Emerson D."/>
            <person name="Woyke T."/>
        </authorList>
    </citation>
    <scope>NUCLEOTIDE SEQUENCE [LARGE SCALE GENOMIC DNA]</scope>
    <source>
        <strain evidence="1 2">ES-2</strain>
    </source>
</reference>
<dbReference type="STRING" id="395494.Galf_0868"/>
<keyword evidence="2" id="KW-1185">Reference proteome</keyword>
<proteinExistence type="predicted"/>
<evidence type="ECO:0000313" key="1">
    <source>
        <dbReference type="EMBL" id="ADL54900.1"/>
    </source>
</evidence>
<sequence length="55" mass="6629">MNIWYGIRITATKRLVIKAAETVWNFRHQFLLMNPLYYCLNRIILANPCAKRYII</sequence>
<accession>D9SEC4</accession>
<name>D9SEC4_GALCS</name>
<organism evidence="1 2">
    <name type="scientific">Gallionella capsiferriformans (strain ES-2)</name>
    <name type="common">Gallionella ferruginea capsiferriformans (strain ES-2)</name>
    <dbReference type="NCBI Taxonomy" id="395494"/>
    <lineage>
        <taxon>Bacteria</taxon>
        <taxon>Pseudomonadati</taxon>
        <taxon>Pseudomonadota</taxon>
        <taxon>Betaproteobacteria</taxon>
        <taxon>Nitrosomonadales</taxon>
        <taxon>Gallionellaceae</taxon>
        <taxon>Gallionella</taxon>
    </lineage>
</organism>
<dbReference type="EMBL" id="CP002159">
    <property type="protein sequence ID" value="ADL54900.1"/>
    <property type="molecule type" value="Genomic_DNA"/>
</dbReference>
<gene>
    <name evidence="1" type="ordered locus">Galf_0868</name>
</gene>
<dbReference type="KEGG" id="gca:Galf_0868"/>
<dbReference type="AlphaFoldDB" id="D9SEC4"/>
<protein>
    <submittedName>
        <fullName evidence="1">Uncharacterized protein</fullName>
    </submittedName>
</protein>
<dbReference type="HOGENOM" id="CLU_3025751_0_0_4"/>